<gene>
    <name evidence="1" type="ORF">EJD97_002436</name>
</gene>
<dbReference type="AlphaFoldDB" id="A0A6N2BX47"/>
<dbReference type="PANTHER" id="PTHR47481">
    <property type="match status" value="1"/>
</dbReference>
<dbReference type="EMBL" id="RXGB01001287">
    <property type="protein sequence ID" value="TMW99504.1"/>
    <property type="molecule type" value="Genomic_DNA"/>
</dbReference>
<accession>A0A6N2BX47</accession>
<dbReference type="Pfam" id="PF14223">
    <property type="entry name" value="Retrotran_gag_2"/>
    <property type="match status" value="1"/>
</dbReference>
<reference evidence="1" key="1">
    <citation type="submission" date="2019-05" db="EMBL/GenBank/DDBJ databases">
        <title>The de novo reference genome and transcriptome assemblies of the wild tomato species Solanum chilense.</title>
        <authorList>
            <person name="Stam R."/>
            <person name="Nosenko T."/>
            <person name="Hoerger A.C."/>
            <person name="Stephan W."/>
            <person name="Seidel M.A."/>
            <person name="Kuhn J.M.M."/>
            <person name="Haberer G."/>
            <person name="Tellier A."/>
        </authorList>
    </citation>
    <scope>NUCLEOTIDE SEQUENCE</scope>
    <source>
        <tissue evidence="1">Mature leaves</tissue>
    </source>
</reference>
<comment type="caution">
    <text evidence="1">The sequence shown here is derived from an EMBL/GenBank/DDBJ whole genome shotgun (WGS) entry which is preliminary data.</text>
</comment>
<evidence type="ECO:0000313" key="1">
    <source>
        <dbReference type="EMBL" id="TMW99504.1"/>
    </source>
</evidence>
<dbReference type="PANTHER" id="PTHR47481:SF21">
    <property type="entry name" value="BASIC-LEUCINE ZIPPER TRANSCRIPTION FACTOR Q-RELATED"/>
    <property type="match status" value="1"/>
</dbReference>
<protein>
    <submittedName>
        <fullName evidence="1">Uncharacterized protein</fullName>
    </submittedName>
</protein>
<sequence>MRKNNLFGYLDGSYPTPFANPAYDLWFRQDQLIKNAIMPFVDLIIAEIVVVACSSQLAWDSLHLVYAKKSQSRIFSLCNQFVRLSKDSHLVSTYLHHVFFLYNELASAGAIITDDELIVKILSGLGSAS</sequence>
<name>A0A6N2BX47_SOLCI</name>
<proteinExistence type="predicted"/>
<organism evidence="1">
    <name type="scientific">Solanum chilense</name>
    <name type="common">Tomato</name>
    <name type="synonym">Lycopersicon chilense</name>
    <dbReference type="NCBI Taxonomy" id="4083"/>
    <lineage>
        <taxon>Eukaryota</taxon>
        <taxon>Viridiplantae</taxon>
        <taxon>Streptophyta</taxon>
        <taxon>Embryophyta</taxon>
        <taxon>Tracheophyta</taxon>
        <taxon>Spermatophyta</taxon>
        <taxon>Magnoliopsida</taxon>
        <taxon>eudicotyledons</taxon>
        <taxon>Gunneridae</taxon>
        <taxon>Pentapetalae</taxon>
        <taxon>asterids</taxon>
        <taxon>lamiids</taxon>
        <taxon>Solanales</taxon>
        <taxon>Solanaceae</taxon>
        <taxon>Solanoideae</taxon>
        <taxon>Solaneae</taxon>
        <taxon>Solanum</taxon>
        <taxon>Solanum subgen. Lycopersicon</taxon>
    </lineage>
</organism>